<dbReference type="InterPro" id="IPR011250">
    <property type="entry name" value="OMP/PagP_B-barrel"/>
</dbReference>
<feature type="chain" id="PRO_5047432185" evidence="2">
    <location>
        <begin position="23"/>
        <end position="200"/>
    </location>
</feature>
<evidence type="ECO:0000313" key="5">
    <source>
        <dbReference type="Proteomes" id="UP001374803"/>
    </source>
</evidence>
<evidence type="ECO:0000256" key="2">
    <source>
        <dbReference type="SAM" id="SignalP"/>
    </source>
</evidence>
<keyword evidence="1 2" id="KW-0732">Signal</keyword>
<organism evidence="4 5">
    <name type="scientific">Pendulispora rubella</name>
    <dbReference type="NCBI Taxonomy" id="2741070"/>
    <lineage>
        <taxon>Bacteria</taxon>
        <taxon>Pseudomonadati</taxon>
        <taxon>Myxococcota</taxon>
        <taxon>Myxococcia</taxon>
        <taxon>Myxococcales</taxon>
        <taxon>Sorangiineae</taxon>
        <taxon>Pendulisporaceae</taxon>
        <taxon>Pendulispora</taxon>
    </lineage>
</organism>
<evidence type="ECO:0000259" key="3">
    <source>
        <dbReference type="Pfam" id="PF13505"/>
    </source>
</evidence>
<gene>
    <name evidence="4" type="ORF">LVJ94_23045</name>
</gene>
<reference evidence="4" key="1">
    <citation type="submission" date="2021-12" db="EMBL/GenBank/DDBJ databases">
        <title>Discovery of the Pendulisporaceae a myxobacterial family with distinct sporulation behavior and unique specialized metabolism.</title>
        <authorList>
            <person name="Garcia R."/>
            <person name="Popoff A."/>
            <person name="Bader C.D."/>
            <person name="Loehr J."/>
            <person name="Walesch S."/>
            <person name="Walt C."/>
            <person name="Boldt J."/>
            <person name="Bunk B."/>
            <person name="Haeckl F.J.F.P.J."/>
            <person name="Gunesch A.P."/>
            <person name="Birkelbach J."/>
            <person name="Nuebel U."/>
            <person name="Pietschmann T."/>
            <person name="Bach T."/>
            <person name="Mueller R."/>
        </authorList>
    </citation>
    <scope>NUCLEOTIDE SEQUENCE</scope>
    <source>
        <strain evidence="4">MSr11367</strain>
    </source>
</reference>
<accession>A0ABZ2LMK3</accession>
<dbReference type="SUPFAM" id="SSF56925">
    <property type="entry name" value="OMPA-like"/>
    <property type="match status" value="1"/>
</dbReference>
<proteinExistence type="predicted"/>
<name>A0ABZ2LMK3_9BACT</name>
<evidence type="ECO:0000256" key="1">
    <source>
        <dbReference type="ARBA" id="ARBA00022729"/>
    </source>
</evidence>
<evidence type="ECO:0000313" key="4">
    <source>
        <dbReference type="EMBL" id="WXB10092.1"/>
    </source>
</evidence>
<dbReference type="RefSeq" id="WP_394839768.1">
    <property type="nucleotide sequence ID" value="NZ_CP089929.1"/>
</dbReference>
<dbReference type="Pfam" id="PF13505">
    <property type="entry name" value="OMP_b-brl"/>
    <property type="match status" value="1"/>
</dbReference>
<protein>
    <submittedName>
        <fullName evidence="4">Porin family protein</fullName>
    </submittedName>
</protein>
<keyword evidence="5" id="KW-1185">Reference proteome</keyword>
<sequence>MRKALVAAVLSAATLFSVPALAADTEKKIGVGGDAMFVIPVGDFSDITGIQFGLLGRGGYRVLPQLEITGRIGYIHGFKKEFPNTGGNVKSGVSVIPVWAGARWFFFSDNPLAGPYAGGELGLNFISTHPDPGDGDSYTRFGFNAFGGYVISPELPIDIRGQFLYYNLIGKDSRDLPGGSSITENTALGFGISVGYTYQL</sequence>
<dbReference type="Proteomes" id="UP001374803">
    <property type="component" value="Chromosome"/>
</dbReference>
<dbReference type="EMBL" id="CP089983">
    <property type="protein sequence ID" value="WXB10092.1"/>
    <property type="molecule type" value="Genomic_DNA"/>
</dbReference>
<feature type="domain" description="Outer membrane protein beta-barrel" evidence="3">
    <location>
        <begin position="9"/>
        <end position="192"/>
    </location>
</feature>
<feature type="signal peptide" evidence="2">
    <location>
        <begin position="1"/>
        <end position="22"/>
    </location>
</feature>
<dbReference type="InterPro" id="IPR027385">
    <property type="entry name" value="Beta-barrel_OMP"/>
</dbReference>